<sequence length="251" mass="27585">MALLLFCRQFQLIDDPCICAYEGKSTQLLTYLLKPVKIRKQGTKILSPDVMDDLKLGVFQSLVPYRHQGQGYAGYYWIRIFFPAFGGDVLSVPDGDRRLVYVLHSHDGSRADSVTCQVSKEESPIFQIRVEDVAQYATTVVSSFGGEGLKEDLCETLDASVSDAPDSIGQKLMDKAEDHILNSVTVVVKLIVNGFLPPPGLHSSILGIFLAEDGNDLTNHLLETQTTAGGHFRENLGKLVDNAEPNQSLAK</sequence>
<dbReference type="AlphaFoldDB" id="A0A9W6ADH9"/>
<organism evidence="1 2">
    <name type="scientific">Aspergillus niger</name>
    <dbReference type="NCBI Taxonomy" id="5061"/>
    <lineage>
        <taxon>Eukaryota</taxon>
        <taxon>Fungi</taxon>
        <taxon>Dikarya</taxon>
        <taxon>Ascomycota</taxon>
        <taxon>Pezizomycotina</taxon>
        <taxon>Eurotiomycetes</taxon>
        <taxon>Eurotiomycetidae</taxon>
        <taxon>Eurotiales</taxon>
        <taxon>Aspergillaceae</taxon>
        <taxon>Aspergillus</taxon>
        <taxon>Aspergillus subgen. Circumdati</taxon>
    </lineage>
</organism>
<evidence type="ECO:0000313" key="2">
    <source>
        <dbReference type="Proteomes" id="UP001144191"/>
    </source>
</evidence>
<gene>
    <name evidence="1" type="ORF">AnigIFM63604_003289</name>
</gene>
<comment type="caution">
    <text evidence="1">The sequence shown here is derived from an EMBL/GenBank/DDBJ whole genome shotgun (WGS) entry which is preliminary data.</text>
</comment>
<protein>
    <submittedName>
        <fullName evidence="1">Uncharacterized protein</fullName>
    </submittedName>
</protein>
<proteinExistence type="predicted"/>
<dbReference type="Proteomes" id="UP001144191">
    <property type="component" value="Unassembled WGS sequence"/>
</dbReference>
<dbReference type="EMBL" id="BRPB01000181">
    <property type="protein sequence ID" value="GLA55941.1"/>
    <property type="molecule type" value="Genomic_DNA"/>
</dbReference>
<name>A0A9W6ADH9_ASPNG</name>
<reference evidence="1" key="1">
    <citation type="submission" date="2022-07" db="EMBL/GenBank/DDBJ databases">
        <title>Taxonomy of Aspergillus series Nigri: significant species reduction supported by multi-species coalescent approaches.</title>
        <authorList>
            <person name="Bian C."/>
            <person name="Kusuya Y."/>
            <person name="Sklenar F."/>
            <person name="D'hooge E."/>
            <person name="Yaguchi T."/>
            <person name="Takahashi H."/>
            <person name="Hubka V."/>
        </authorList>
    </citation>
    <scope>NUCLEOTIDE SEQUENCE</scope>
    <source>
        <strain evidence="1">IFM 63604</strain>
    </source>
</reference>
<evidence type="ECO:0000313" key="1">
    <source>
        <dbReference type="EMBL" id="GLA55941.1"/>
    </source>
</evidence>
<accession>A0A9W6ADH9</accession>